<comment type="similarity">
    <text evidence="2 7">Belongs to the HMBS family.</text>
</comment>
<dbReference type="InterPro" id="IPR022417">
    <property type="entry name" value="Porphobilin_deaminase_N"/>
</dbReference>
<evidence type="ECO:0000313" key="11">
    <source>
        <dbReference type="Proteomes" id="UP000475928"/>
    </source>
</evidence>
<dbReference type="Proteomes" id="UP000475928">
    <property type="component" value="Unassembled WGS sequence"/>
</dbReference>
<dbReference type="SUPFAM" id="SSF54782">
    <property type="entry name" value="Porphobilinogen deaminase (hydroxymethylbilane synthase), C-terminal domain"/>
    <property type="match status" value="1"/>
</dbReference>
<dbReference type="PROSITE" id="PS00533">
    <property type="entry name" value="PORPHOBILINOGEN_DEAM"/>
    <property type="match status" value="1"/>
</dbReference>
<dbReference type="InterPro" id="IPR022419">
    <property type="entry name" value="Porphobilin_deaminase_cofac_BS"/>
</dbReference>
<protein>
    <recommendedName>
        <fullName evidence="7">Porphobilinogen deaminase</fullName>
        <shortName evidence="7">PBG</shortName>
        <ecNumber evidence="7">2.5.1.61</ecNumber>
    </recommendedName>
    <alternativeName>
        <fullName evidence="7">Hydroxymethylbilane synthase</fullName>
        <shortName evidence="7">HMBS</shortName>
    </alternativeName>
    <alternativeName>
        <fullName evidence="7">Pre-uroporphyrinogen synthase</fullName>
    </alternativeName>
</protein>
<comment type="catalytic activity">
    <reaction evidence="6 7">
        <text>4 porphobilinogen + H2O = hydroxymethylbilane + 4 NH4(+)</text>
        <dbReference type="Rhea" id="RHEA:13185"/>
        <dbReference type="ChEBI" id="CHEBI:15377"/>
        <dbReference type="ChEBI" id="CHEBI:28938"/>
        <dbReference type="ChEBI" id="CHEBI:57845"/>
        <dbReference type="ChEBI" id="CHEBI:58126"/>
        <dbReference type="EC" id="2.5.1.61"/>
    </reaction>
</comment>
<keyword evidence="11" id="KW-1185">Reference proteome</keyword>
<accession>A0A6A0B5H2</accession>
<dbReference type="InterPro" id="IPR036803">
    <property type="entry name" value="Porphobilinogen_deaminase_C_sf"/>
</dbReference>
<organism evidence="10 11">
    <name type="scientific">Pseudolactococcus insecticola</name>
    <dbReference type="NCBI Taxonomy" id="2709158"/>
    <lineage>
        <taxon>Bacteria</taxon>
        <taxon>Bacillati</taxon>
        <taxon>Bacillota</taxon>
        <taxon>Bacilli</taxon>
        <taxon>Lactobacillales</taxon>
        <taxon>Streptococcaceae</taxon>
        <taxon>Pseudolactococcus</taxon>
    </lineage>
</organism>
<evidence type="ECO:0000256" key="6">
    <source>
        <dbReference type="ARBA" id="ARBA00048169"/>
    </source>
</evidence>
<dbReference type="PANTHER" id="PTHR11557">
    <property type="entry name" value="PORPHOBILINOGEN DEAMINASE"/>
    <property type="match status" value="1"/>
</dbReference>
<feature type="domain" description="Porphobilinogen deaminase N-terminal" evidence="8">
    <location>
        <begin position="4"/>
        <end position="210"/>
    </location>
</feature>
<feature type="domain" description="Porphobilinogen deaminase C-terminal" evidence="9">
    <location>
        <begin position="225"/>
        <end position="290"/>
    </location>
</feature>
<keyword evidence="5 7" id="KW-0627">Porphyrin biosynthesis</keyword>
<dbReference type="HAMAP" id="MF_00260">
    <property type="entry name" value="Porphobil_deam"/>
    <property type="match status" value="1"/>
</dbReference>
<comment type="function">
    <text evidence="1 7">Tetrapolymerization of the monopyrrole PBG into the hydroxymethylbilane pre-uroporphyrinogen in several discrete steps.</text>
</comment>
<dbReference type="RefSeq" id="WP_172354962.1">
    <property type="nucleotide sequence ID" value="NZ_BLLH01000001.1"/>
</dbReference>
<comment type="cofactor">
    <cofactor evidence="7">
        <name>dipyrromethane</name>
        <dbReference type="ChEBI" id="CHEBI:60342"/>
    </cofactor>
    <text evidence="7">Binds 1 dipyrromethane group covalently.</text>
</comment>
<keyword evidence="4 7" id="KW-0808">Transferase</keyword>
<dbReference type="Gene3D" id="3.30.160.40">
    <property type="entry name" value="Porphobilinogen deaminase, C-terminal domain"/>
    <property type="match status" value="1"/>
</dbReference>
<dbReference type="EMBL" id="BLLH01000001">
    <property type="protein sequence ID" value="GFH39933.1"/>
    <property type="molecule type" value="Genomic_DNA"/>
</dbReference>
<dbReference type="GO" id="GO:0004418">
    <property type="term" value="F:hydroxymethylbilane synthase activity"/>
    <property type="evidence" value="ECO:0007669"/>
    <property type="project" value="UniProtKB-UniRule"/>
</dbReference>
<dbReference type="GO" id="GO:0005737">
    <property type="term" value="C:cytoplasm"/>
    <property type="evidence" value="ECO:0007669"/>
    <property type="project" value="UniProtKB-UniRule"/>
</dbReference>
<evidence type="ECO:0000256" key="2">
    <source>
        <dbReference type="ARBA" id="ARBA00005638"/>
    </source>
</evidence>
<evidence type="ECO:0000256" key="4">
    <source>
        <dbReference type="ARBA" id="ARBA00022679"/>
    </source>
</evidence>
<evidence type="ECO:0000313" key="10">
    <source>
        <dbReference type="EMBL" id="GFH39933.1"/>
    </source>
</evidence>
<name>A0A6A0B5H2_9LACT</name>
<dbReference type="PANTHER" id="PTHR11557:SF0">
    <property type="entry name" value="PORPHOBILINOGEN DEAMINASE"/>
    <property type="match status" value="1"/>
</dbReference>
<comment type="caution">
    <text evidence="10">The sequence shown here is derived from an EMBL/GenBank/DDBJ whole genome shotgun (WGS) entry which is preliminary data.</text>
</comment>
<sequence>MRKIKIGTRKSPLALKQTQIVIELLEEKHGKFDYEIISNKSLGDKLQEVSLKEIGGKGVFVKDIEAGLLTNQIDIAIHSLKDMPFILPEGLVIAAYPPRAAAGDVIVFAKENVTLATLKNGAVVGTSSVRREMQILETRADLTVKDIRGKVETRLEKMQRGDYDAIILAEAGLARMGYLDQLNFQRLDSIPAVGQGILAVEIRSDDSDMLNFLASINDPETQAAAEIEREFLGVLDGNCEVPLAALAQKTADIWELQAFLAKDRESQARRVILTSKKTHELGKKAALELLR</sequence>
<evidence type="ECO:0000259" key="9">
    <source>
        <dbReference type="Pfam" id="PF03900"/>
    </source>
</evidence>
<dbReference type="Pfam" id="PF03900">
    <property type="entry name" value="Porphobil_deamC"/>
    <property type="match status" value="1"/>
</dbReference>
<comment type="miscellaneous">
    <text evidence="7">The porphobilinogen subunits are added to the dipyrromethane group.</text>
</comment>
<dbReference type="InterPro" id="IPR000860">
    <property type="entry name" value="HemC"/>
</dbReference>
<comment type="subunit">
    <text evidence="3 7">Monomer.</text>
</comment>
<dbReference type="SUPFAM" id="SSF53850">
    <property type="entry name" value="Periplasmic binding protein-like II"/>
    <property type="match status" value="1"/>
</dbReference>
<evidence type="ECO:0000256" key="1">
    <source>
        <dbReference type="ARBA" id="ARBA00002869"/>
    </source>
</evidence>
<dbReference type="PRINTS" id="PR00151">
    <property type="entry name" value="PORPHBDMNASE"/>
</dbReference>
<dbReference type="Gene3D" id="3.40.190.10">
    <property type="entry name" value="Periplasmic binding protein-like II"/>
    <property type="match status" value="2"/>
</dbReference>
<feature type="modified residue" description="S-(dipyrrolylmethanemethyl)cysteine" evidence="7">
    <location>
        <position position="239"/>
    </location>
</feature>
<gene>
    <name evidence="7 10" type="primary">hemC</name>
    <name evidence="10" type="ORF">Hs20B_03310</name>
</gene>
<evidence type="ECO:0000256" key="3">
    <source>
        <dbReference type="ARBA" id="ARBA00011245"/>
    </source>
</evidence>
<dbReference type="GO" id="GO:0006782">
    <property type="term" value="P:protoporphyrinogen IX biosynthetic process"/>
    <property type="evidence" value="ECO:0007669"/>
    <property type="project" value="UniProtKB-UniRule"/>
</dbReference>
<evidence type="ECO:0000256" key="5">
    <source>
        <dbReference type="ARBA" id="ARBA00023244"/>
    </source>
</evidence>
<dbReference type="Pfam" id="PF01379">
    <property type="entry name" value="Porphobil_deam"/>
    <property type="match status" value="1"/>
</dbReference>
<dbReference type="AlphaFoldDB" id="A0A6A0B5H2"/>
<dbReference type="PIRSF" id="PIRSF001438">
    <property type="entry name" value="4pyrrol_synth_OHMeBilane_synth"/>
    <property type="match status" value="1"/>
</dbReference>
<proteinExistence type="inferred from homology"/>
<evidence type="ECO:0000256" key="7">
    <source>
        <dbReference type="HAMAP-Rule" id="MF_00260"/>
    </source>
</evidence>
<dbReference type="EC" id="2.5.1.61" evidence="7"/>
<reference evidence="10 11" key="1">
    <citation type="submission" date="2020-02" db="EMBL/GenBank/DDBJ databases">
        <title>Draft genome sequence of Lactococcus sp. Hs20B0-1.</title>
        <authorList>
            <person name="Noda S."/>
            <person name="Yuki M."/>
            <person name="Ohkuma M."/>
        </authorList>
    </citation>
    <scope>NUCLEOTIDE SEQUENCE [LARGE SCALE GENOMIC DNA]</scope>
    <source>
        <strain evidence="10 11">Hs20B0-1</strain>
    </source>
</reference>
<dbReference type="InterPro" id="IPR022418">
    <property type="entry name" value="Porphobilinogen_deaminase_C"/>
</dbReference>
<evidence type="ECO:0000259" key="8">
    <source>
        <dbReference type="Pfam" id="PF01379"/>
    </source>
</evidence>
<dbReference type="NCBIfam" id="TIGR00212">
    <property type="entry name" value="hemC"/>
    <property type="match status" value="1"/>
</dbReference>
<dbReference type="FunFam" id="3.40.190.10:FF:000005">
    <property type="entry name" value="Porphobilinogen deaminase"/>
    <property type="match status" value="1"/>
</dbReference>